<accession>A0A2H1YHJ6</accession>
<name>A0A2H1YHJ6_9FLAO</name>
<sequence>MMRKTNSFKLAVVAVGMLAIGTVSAQTTTATDLVKQAEAVKSVDNKGTINHVQALNGLTQSTNADNVTTFQLGGTLVAPTTITTDATNYFAIQGVERVEISGANAEVPATVATLGTGGISLMVRDEATGEVKKLLAEDAAKFLSLFNRAIREEGTPTTPGTFAVAGLPLMNPASANAIEAAEAESNIAKLFVYRNGVKLNYGTDFTVPTADEITFTLASAVTDIIEVQFTN</sequence>
<feature type="chain" id="PRO_5013789602" evidence="1">
    <location>
        <begin position="26"/>
        <end position="231"/>
    </location>
</feature>
<dbReference type="EMBL" id="OENF01000034">
    <property type="protein sequence ID" value="SOS74982.1"/>
    <property type="molecule type" value="Genomic_DNA"/>
</dbReference>
<evidence type="ECO:0000313" key="3">
    <source>
        <dbReference type="Proteomes" id="UP000234211"/>
    </source>
</evidence>
<keyword evidence="1" id="KW-0732">Signal</keyword>
<organism evidence="2 3">
    <name type="scientific">Tenacibaculum piscium</name>
    <dbReference type="NCBI Taxonomy" id="1458515"/>
    <lineage>
        <taxon>Bacteria</taxon>
        <taxon>Pseudomonadati</taxon>
        <taxon>Bacteroidota</taxon>
        <taxon>Flavobacteriia</taxon>
        <taxon>Flavobacteriales</taxon>
        <taxon>Flavobacteriaceae</taxon>
        <taxon>Tenacibaculum</taxon>
    </lineage>
</organism>
<protein>
    <submittedName>
        <fullName evidence="2">Uncharacterized protein</fullName>
    </submittedName>
</protein>
<feature type="signal peptide" evidence="1">
    <location>
        <begin position="1"/>
        <end position="25"/>
    </location>
</feature>
<reference evidence="3" key="1">
    <citation type="submission" date="2017-11" db="EMBL/GenBank/DDBJ databases">
        <authorList>
            <person name="Duchaud E."/>
        </authorList>
    </citation>
    <scope>NUCLEOTIDE SEQUENCE [LARGE SCALE GENOMIC DNA]</scope>
    <source>
        <strain evidence="3">Tenacibaculum sp. TNO020</strain>
    </source>
</reference>
<gene>
    <name evidence="2" type="ORF">TNO020_40202</name>
</gene>
<evidence type="ECO:0000313" key="2">
    <source>
        <dbReference type="EMBL" id="SOS74982.1"/>
    </source>
</evidence>
<keyword evidence="3" id="KW-1185">Reference proteome</keyword>
<proteinExistence type="predicted"/>
<evidence type="ECO:0000256" key="1">
    <source>
        <dbReference type="SAM" id="SignalP"/>
    </source>
</evidence>
<dbReference type="AlphaFoldDB" id="A0A2H1YHJ6"/>
<dbReference type="Proteomes" id="UP000234211">
    <property type="component" value="Unassembled WGS sequence"/>
</dbReference>